<dbReference type="PANTHER" id="PTHR31683:SF164">
    <property type="entry name" value="PECTATE LYASE 5-RELATED"/>
    <property type="match status" value="1"/>
</dbReference>
<name>A0AAU9SLI8_THLAR</name>
<dbReference type="Gene3D" id="2.160.20.10">
    <property type="entry name" value="Single-stranded right-handed beta-helix, Pectin lyase-like"/>
    <property type="match status" value="2"/>
</dbReference>
<dbReference type="GO" id="GO:0030570">
    <property type="term" value="F:pectate lyase activity"/>
    <property type="evidence" value="ECO:0007669"/>
    <property type="project" value="InterPro"/>
</dbReference>
<organism evidence="3 4">
    <name type="scientific">Thlaspi arvense</name>
    <name type="common">Field penny-cress</name>
    <dbReference type="NCBI Taxonomy" id="13288"/>
    <lineage>
        <taxon>Eukaryota</taxon>
        <taxon>Viridiplantae</taxon>
        <taxon>Streptophyta</taxon>
        <taxon>Embryophyta</taxon>
        <taxon>Tracheophyta</taxon>
        <taxon>Spermatophyta</taxon>
        <taxon>Magnoliopsida</taxon>
        <taxon>eudicotyledons</taxon>
        <taxon>Gunneridae</taxon>
        <taxon>Pentapetalae</taxon>
        <taxon>rosids</taxon>
        <taxon>malvids</taxon>
        <taxon>Brassicales</taxon>
        <taxon>Brassicaceae</taxon>
        <taxon>Thlaspideae</taxon>
        <taxon>Thlaspi</taxon>
    </lineage>
</organism>
<protein>
    <recommendedName>
        <fullName evidence="5">Pectate lyase</fullName>
    </recommendedName>
</protein>
<keyword evidence="2" id="KW-0732">Signal</keyword>
<accession>A0AAU9SLI8</accession>
<dbReference type="AlphaFoldDB" id="A0AAU9SLI8"/>
<evidence type="ECO:0000256" key="1">
    <source>
        <dbReference type="ARBA" id="ARBA00010980"/>
    </source>
</evidence>
<evidence type="ECO:0000313" key="3">
    <source>
        <dbReference type="EMBL" id="CAH2065983.1"/>
    </source>
</evidence>
<reference evidence="3 4" key="1">
    <citation type="submission" date="2022-03" db="EMBL/GenBank/DDBJ databases">
        <authorList>
            <person name="Nunn A."/>
            <person name="Chopra R."/>
            <person name="Nunn A."/>
            <person name="Contreras Garrido A."/>
        </authorList>
    </citation>
    <scope>NUCLEOTIDE SEQUENCE [LARGE SCALE GENOMIC DNA]</scope>
</reference>
<proteinExistence type="inferred from homology"/>
<sequence>PFSPFYLITKQKTFKSHKHINKLKILSERQIKRMTLLHLSLSFFSCLLLVLAPTFTSSTHVSDPELVVQEVNEKINASRRNLGVLSCGTGNPIDDCWRCDPKWEKNRQRLADCAIGFGKHAIGGRDGKIYVVTDPSDKDAVNPKPGTLRHAVIQDEPLWIIFAHVGMDIFMCAAPTINSQGNRFLAPNNRVFKEVTKYEDAPQSKWKNWNWRSEGDLFLNGAFFTPSGGRSSSSYAKASSLSARPSSLVASVTGNAGALYCRKGKRC</sequence>
<evidence type="ECO:0000313" key="4">
    <source>
        <dbReference type="Proteomes" id="UP000836841"/>
    </source>
</evidence>
<dbReference type="InterPro" id="IPR045032">
    <property type="entry name" value="PEL"/>
</dbReference>
<dbReference type="InterPro" id="IPR012334">
    <property type="entry name" value="Pectin_lyas_fold"/>
</dbReference>
<dbReference type="Proteomes" id="UP000836841">
    <property type="component" value="Chromosome 5"/>
</dbReference>
<gene>
    <name evidence="3" type="ORF">TAV2_LOCUS16685</name>
</gene>
<dbReference type="EMBL" id="OU466861">
    <property type="protein sequence ID" value="CAH2065983.1"/>
    <property type="molecule type" value="Genomic_DNA"/>
</dbReference>
<dbReference type="InterPro" id="IPR018082">
    <property type="entry name" value="AmbAllergen"/>
</dbReference>
<feature type="non-terminal residue" evidence="3">
    <location>
        <position position="1"/>
    </location>
</feature>
<dbReference type="InterPro" id="IPR011050">
    <property type="entry name" value="Pectin_lyase_fold/virulence"/>
</dbReference>
<dbReference type="SUPFAM" id="SSF51126">
    <property type="entry name" value="Pectin lyase-like"/>
    <property type="match status" value="2"/>
</dbReference>
<evidence type="ECO:0000256" key="2">
    <source>
        <dbReference type="ARBA" id="ARBA00022729"/>
    </source>
</evidence>
<keyword evidence="4" id="KW-1185">Reference proteome</keyword>
<evidence type="ECO:0008006" key="5">
    <source>
        <dbReference type="Google" id="ProtNLM"/>
    </source>
</evidence>
<comment type="similarity">
    <text evidence="1">Belongs to the polysaccharide lyase 1 family.</text>
</comment>
<dbReference type="PANTHER" id="PTHR31683">
    <property type="entry name" value="PECTATE LYASE 18-RELATED"/>
    <property type="match status" value="1"/>
</dbReference>
<dbReference type="PRINTS" id="PR00807">
    <property type="entry name" value="AMBALLERGEN"/>
</dbReference>